<feature type="transmembrane region" description="Helical" evidence="1">
    <location>
        <begin position="7"/>
        <end position="26"/>
    </location>
</feature>
<sequence length="166" mass="18548">MKLNKETVIASIALIVVLAVAAVWLMPAGLRQAPPLVGQTLDGRTLTLEQLRGKPVLVTFWATTCPSCIEEVPHLISLYRELHPQGLEIIGVAMAYDPPDQVRAMAMQRQIPYPIVMDSQERIAQAYDNVRLTPTTVLISPEGRIVHYQLGLLNMPKLRETIREML</sequence>
<evidence type="ECO:0000256" key="1">
    <source>
        <dbReference type="SAM" id="Phobius"/>
    </source>
</evidence>
<gene>
    <name evidence="3" type="ORF">BN874_540014</name>
</gene>
<accession>A0A7U7J5M3</accession>
<dbReference type="RefSeq" id="WP_034435323.1">
    <property type="nucleotide sequence ID" value="NZ_CBTK010000270.1"/>
</dbReference>
<dbReference type="InterPro" id="IPR050553">
    <property type="entry name" value="Thioredoxin_ResA/DsbE_sf"/>
</dbReference>
<keyword evidence="1" id="KW-0472">Membrane</keyword>
<keyword evidence="4" id="KW-1185">Reference proteome</keyword>
<comment type="caution">
    <text evidence="3">The sequence shown here is derived from an EMBL/GenBank/DDBJ whole genome shotgun (WGS) entry which is preliminary data.</text>
</comment>
<dbReference type="GO" id="GO:0016209">
    <property type="term" value="F:antioxidant activity"/>
    <property type="evidence" value="ECO:0007669"/>
    <property type="project" value="InterPro"/>
</dbReference>
<dbReference type="PANTHER" id="PTHR42852:SF13">
    <property type="entry name" value="PROTEIN DIPZ"/>
    <property type="match status" value="1"/>
</dbReference>
<protein>
    <submittedName>
        <fullName evidence="3">Redoxin domain protein</fullName>
    </submittedName>
</protein>
<dbReference type="GO" id="GO:0016491">
    <property type="term" value="F:oxidoreductase activity"/>
    <property type="evidence" value="ECO:0007669"/>
    <property type="project" value="InterPro"/>
</dbReference>
<evidence type="ECO:0000313" key="4">
    <source>
        <dbReference type="Proteomes" id="UP000019184"/>
    </source>
</evidence>
<dbReference type="AlphaFoldDB" id="A0A7U7J5M3"/>
<proteinExistence type="predicted"/>
<name>A0A7U7J5M3_9GAMM</name>
<dbReference type="Pfam" id="PF00578">
    <property type="entry name" value="AhpC-TSA"/>
    <property type="match status" value="1"/>
</dbReference>
<dbReference type="EMBL" id="CBTK010000270">
    <property type="protein sequence ID" value="CDH46628.1"/>
    <property type="molecule type" value="Genomic_DNA"/>
</dbReference>
<evidence type="ECO:0000313" key="3">
    <source>
        <dbReference type="EMBL" id="CDH46628.1"/>
    </source>
</evidence>
<dbReference type="Proteomes" id="UP000019184">
    <property type="component" value="Unassembled WGS sequence"/>
</dbReference>
<dbReference type="SUPFAM" id="SSF52833">
    <property type="entry name" value="Thioredoxin-like"/>
    <property type="match status" value="1"/>
</dbReference>
<feature type="domain" description="Thioredoxin" evidence="2">
    <location>
        <begin position="27"/>
        <end position="166"/>
    </location>
</feature>
<dbReference type="InterPro" id="IPR013766">
    <property type="entry name" value="Thioredoxin_domain"/>
</dbReference>
<dbReference type="Gene3D" id="3.40.30.10">
    <property type="entry name" value="Glutaredoxin"/>
    <property type="match status" value="1"/>
</dbReference>
<dbReference type="InterPro" id="IPR036249">
    <property type="entry name" value="Thioredoxin-like_sf"/>
</dbReference>
<dbReference type="PROSITE" id="PS51352">
    <property type="entry name" value="THIOREDOXIN_2"/>
    <property type="match status" value="1"/>
</dbReference>
<dbReference type="PANTHER" id="PTHR42852">
    <property type="entry name" value="THIOL:DISULFIDE INTERCHANGE PROTEIN DSBE"/>
    <property type="match status" value="1"/>
</dbReference>
<evidence type="ECO:0000259" key="2">
    <source>
        <dbReference type="PROSITE" id="PS51352"/>
    </source>
</evidence>
<keyword evidence="1" id="KW-1133">Transmembrane helix</keyword>
<keyword evidence="1" id="KW-0812">Transmembrane</keyword>
<reference evidence="3 4" key="1">
    <citation type="journal article" date="2014" name="ISME J.">
        <title>Candidatus Competibacter-lineage genomes retrieved from metagenomes reveal functional metabolic diversity.</title>
        <authorList>
            <person name="McIlroy S.J."/>
            <person name="Albertsen M."/>
            <person name="Andresen E.K."/>
            <person name="Saunders A.M."/>
            <person name="Kristiansen R."/>
            <person name="Stokholm-Bjerregaard M."/>
            <person name="Nielsen K.L."/>
            <person name="Nielsen P.H."/>
        </authorList>
    </citation>
    <scope>NUCLEOTIDE SEQUENCE [LARGE SCALE GENOMIC DNA]</scope>
    <source>
        <strain evidence="3 4">Run_B_J11</strain>
    </source>
</reference>
<dbReference type="InterPro" id="IPR000866">
    <property type="entry name" value="AhpC/TSA"/>
</dbReference>
<dbReference type="CDD" id="cd02966">
    <property type="entry name" value="TlpA_like_family"/>
    <property type="match status" value="1"/>
</dbReference>
<organism evidence="3 4">
    <name type="scientific">Candidatus Contendobacter odensis Run_B_J11</name>
    <dbReference type="NCBI Taxonomy" id="1400861"/>
    <lineage>
        <taxon>Bacteria</taxon>
        <taxon>Pseudomonadati</taxon>
        <taxon>Pseudomonadota</taxon>
        <taxon>Gammaproteobacteria</taxon>
        <taxon>Candidatus Competibacteraceae</taxon>
        <taxon>Candidatus Contendibacter</taxon>
    </lineage>
</organism>